<evidence type="ECO:0008006" key="4">
    <source>
        <dbReference type="Google" id="ProtNLM"/>
    </source>
</evidence>
<accession>A0A7W7WBY3</accession>
<reference evidence="2 3" key="1">
    <citation type="submission" date="2020-08" db="EMBL/GenBank/DDBJ databases">
        <title>Sequencing the genomes of 1000 actinobacteria strains.</title>
        <authorList>
            <person name="Klenk H.-P."/>
        </authorList>
    </citation>
    <scope>NUCLEOTIDE SEQUENCE [LARGE SCALE GENOMIC DNA]</scope>
    <source>
        <strain evidence="2 3">DSM 43023</strain>
    </source>
</reference>
<gene>
    <name evidence="2" type="ORF">FHR32_005162</name>
</gene>
<keyword evidence="1" id="KW-1133">Transmembrane helix</keyword>
<keyword evidence="1" id="KW-0812">Transmembrane</keyword>
<dbReference type="AlphaFoldDB" id="A0A7W7WBY3"/>
<keyword evidence="1" id="KW-0472">Membrane</keyword>
<dbReference type="RefSeq" id="WP_184756945.1">
    <property type="nucleotide sequence ID" value="NZ_BAABEK010000005.1"/>
</dbReference>
<comment type="caution">
    <text evidence="2">The sequence shown here is derived from an EMBL/GenBank/DDBJ whole genome shotgun (WGS) entry which is preliminary data.</text>
</comment>
<keyword evidence="3" id="KW-1185">Reference proteome</keyword>
<protein>
    <recommendedName>
        <fullName evidence="4">DUF2637 domain-containing protein</fullName>
    </recommendedName>
</protein>
<proteinExistence type="predicted"/>
<feature type="transmembrane region" description="Helical" evidence="1">
    <location>
        <begin position="87"/>
        <end position="106"/>
    </location>
</feature>
<evidence type="ECO:0000313" key="2">
    <source>
        <dbReference type="EMBL" id="MBB4940785.1"/>
    </source>
</evidence>
<dbReference type="EMBL" id="JACHJU010000002">
    <property type="protein sequence ID" value="MBB4940785.1"/>
    <property type="molecule type" value="Genomic_DNA"/>
</dbReference>
<organism evidence="2 3">
    <name type="scientific">Streptosporangium album</name>
    <dbReference type="NCBI Taxonomy" id="47479"/>
    <lineage>
        <taxon>Bacteria</taxon>
        <taxon>Bacillati</taxon>
        <taxon>Actinomycetota</taxon>
        <taxon>Actinomycetes</taxon>
        <taxon>Streptosporangiales</taxon>
        <taxon>Streptosporangiaceae</taxon>
        <taxon>Streptosporangium</taxon>
    </lineage>
</organism>
<evidence type="ECO:0000256" key="1">
    <source>
        <dbReference type="SAM" id="Phobius"/>
    </source>
</evidence>
<dbReference type="Proteomes" id="UP000534286">
    <property type="component" value="Unassembled WGS sequence"/>
</dbReference>
<name>A0A7W7WBY3_9ACTN</name>
<feature type="transmembrane region" description="Helical" evidence="1">
    <location>
        <begin position="57"/>
        <end position="75"/>
    </location>
</feature>
<evidence type="ECO:0000313" key="3">
    <source>
        <dbReference type="Proteomes" id="UP000534286"/>
    </source>
</evidence>
<sequence>MQTITHWLASVPPIWWQILSGAFALGLGTVLAIHTVSGLRSLGRLATRKKPASGADLLTWLAASIATIVSAQGMWQFLDRIIGDVHWSLRALMFAFIEVAVVTSAVRARKNMRENYSAGIDGLAVWALTSLSAVLSAMEAASLPEALFRLAAPLVAAWLWERGMAIERRRATGRKRINWRITPERVLVRVGLAEAQDRTADEVDTRRRFDRVALAAKRVRALREAGAKPRTVARATARLERFYAAAHAHTGIGRDAELQRALASEIASLYSAGALVDLEPASAWTPPAEPSAFAELAEETRRLNDTVTTRGQARAEVERLQAMEANLSMLVADLTGQSVAEVTRRGIINPVNNGVIEPIMIVPPEWTGQAPAVTPEMTSEMTRPDVIDPINFDVNDPAVFNLPWPPPALADMTSPLTPEMTPGDVNDDVSDQSKADVMRAFWEKERVEGRYPRVVDLANEANADIAQASRLRAELVEALPWRERRKATSKKVKAVNGSSQ</sequence>
<feature type="transmembrane region" description="Helical" evidence="1">
    <location>
        <begin position="118"/>
        <end position="137"/>
    </location>
</feature>
<feature type="transmembrane region" description="Helical" evidence="1">
    <location>
        <begin position="14"/>
        <end position="36"/>
    </location>
</feature>